<keyword evidence="3" id="KW-1185">Reference proteome</keyword>
<reference evidence="3" key="1">
    <citation type="journal article" date="2019" name="Int. J. Syst. Evol. Microbiol.">
        <title>The Global Catalogue of Microorganisms (GCM) 10K type strain sequencing project: providing services to taxonomists for standard genome sequencing and annotation.</title>
        <authorList>
            <consortium name="The Broad Institute Genomics Platform"/>
            <consortium name="The Broad Institute Genome Sequencing Center for Infectious Disease"/>
            <person name="Wu L."/>
            <person name="Ma J."/>
        </authorList>
    </citation>
    <scope>NUCLEOTIDE SEQUENCE [LARGE SCALE GENOMIC DNA]</scope>
    <source>
        <strain evidence="3">KCTC 42805</strain>
    </source>
</reference>
<comment type="caution">
    <text evidence="2">The sequence shown here is derived from an EMBL/GenBank/DDBJ whole genome shotgun (WGS) entry which is preliminary data.</text>
</comment>
<dbReference type="Pfam" id="PF13618">
    <property type="entry name" value="Gluconate_2-dh3"/>
    <property type="match status" value="1"/>
</dbReference>
<dbReference type="EMBL" id="JBHULN010000008">
    <property type="protein sequence ID" value="MFD2571862.1"/>
    <property type="molecule type" value="Genomic_DNA"/>
</dbReference>
<gene>
    <name evidence="2" type="ORF">ACFSUS_14555</name>
</gene>
<protein>
    <submittedName>
        <fullName evidence="2">Gluconate 2-dehydrogenase subunit 3 family protein</fullName>
        <ecNumber evidence="2">1.-.-.-</ecNumber>
    </submittedName>
</protein>
<name>A0ABW5M5M6_9BACT</name>
<evidence type="ECO:0000313" key="3">
    <source>
        <dbReference type="Proteomes" id="UP001597469"/>
    </source>
</evidence>
<dbReference type="RefSeq" id="WP_381523765.1">
    <property type="nucleotide sequence ID" value="NZ_JBHULN010000008.1"/>
</dbReference>
<sequence>MQRRSLLKNMAIGMGGLITLPAWASSWTPDSIGRVATVSFDEEMLLGEIVETFIPQTDTPGAKGLFVHQFALRIIKDCYDQSAQTMLQQGLALTDATAQQTYTKSFADCDATQRKDVLARLTASTDPTGKAFVDMTKRLTIWGYTNSEFYKVNVEKYVMAPGFYRGCAPVPKIAVNGTR</sequence>
<keyword evidence="2" id="KW-0560">Oxidoreductase</keyword>
<dbReference type="GO" id="GO:0016491">
    <property type="term" value="F:oxidoreductase activity"/>
    <property type="evidence" value="ECO:0007669"/>
    <property type="project" value="UniProtKB-KW"/>
</dbReference>
<dbReference type="InterPro" id="IPR027056">
    <property type="entry name" value="Gluconate_2DH_su3"/>
</dbReference>
<dbReference type="Proteomes" id="UP001597469">
    <property type="component" value="Unassembled WGS sequence"/>
</dbReference>
<organism evidence="2 3">
    <name type="scientific">Spirosoma soli</name>
    <dbReference type="NCBI Taxonomy" id="1770529"/>
    <lineage>
        <taxon>Bacteria</taxon>
        <taxon>Pseudomonadati</taxon>
        <taxon>Bacteroidota</taxon>
        <taxon>Cytophagia</taxon>
        <taxon>Cytophagales</taxon>
        <taxon>Cytophagaceae</taxon>
        <taxon>Spirosoma</taxon>
    </lineage>
</organism>
<proteinExistence type="predicted"/>
<accession>A0ABW5M5M6</accession>
<keyword evidence="1" id="KW-0732">Signal</keyword>
<feature type="signal peptide" evidence="1">
    <location>
        <begin position="1"/>
        <end position="24"/>
    </location>
</feature>
<evidence type="ECO:0000256" key="1">
    <source>
        <dbReference type="SAM" id="SignalP"/>
    </source>
</evidence>
<feature type="chain" id="PRO_5045064977" evidence="1">
    <location>
        <begin position="25"/>
        <end position="179"/>
    </location>
</feature>
<evidence type="ECO:0000313" key="2">
    <source>
        <dbReference type="EMBL" id="MFD2571862.1"/>
    </source>
</evidence>
<dbReference type="EC" id="1.-.-.-" evidence="2"/>